<dbReference type="InterPro" id="IPR038765">
    <property type="entry name" value="Papain-like_cys_pep_sf"/>
</dbReference>
<dbReference type="SUPFAM" id="SSF54001">
    <property type="entry name" value="Cysteine proteinases"/>
    <property type="match status" value="1"/>
</dbReference>
<dbReference type="Proteomes" id="UP000022447">
    <property type="component" value="Unassembled WGS sequence"/>
</dbReference>
<dbReference type="SMART" id="SM00460">
    <property type="entry name" value="TGc"/>
    <property type="match status" value="1"/>
</dbReference>
<dbReference type="Gene3D" id="3.10.620.30">
    <property type="match status" value="1"/>
</dbReference>
<protein>
    <submittedName>
        <fullName evidence="2">Transglutaminase</fullName>
    </submittedName>
</protein>
<dbReference type="PANTHER" id="PTHR33490:SF12">
    <property type="entry name" value="BLL5557 PROTEIN"/>
    <property type="match status" value="1"/>
</dbReference>
<evidence type="ECO:0000313" key="2">
    <source>
        <dbReference type="EMBL" id="ETX16518.1"/>
    </source>
</evidence>
<dbReference type="RefSeq" id="WP_037257573.1">
    <property type="nucleotide sequence ID" value="NZ_JALZ01000001.1"/>
</dbReference>
<dbReference type="Pfam" id="PF01841">
    <property type="entry name" value="Transglut_core"/>
    <property type="match status" value="1"/>
</dbReference>
<dbReference type="EMBL" id="JALZ01000001">
    <property type="protein sequence ID" value="ETX16518.1"/>
    <property type="molecule type" value="Genomic_DNA"/>
</dbReference>
<sequence length="257" mass="28472">MTLHIDVTLDYRFDAPTDCLLQISAAPMADQRILSEELDLGGLVTRTNRAEDEVGTRLWCRPEERLTCRYRADVEILRSTSDIATLSGHAPAELPEDVVKYLLPSRYCPSDKFLAFVAQEFGRFSGGEKIAAMRDFVFENVAYTPGVSNSETSALETFVQRQGVCRDFAHLLITLARAGTIPARFASTYGLNVTPPDFHAVAEVWLDGAWRLVDPTRMTIPFDNARICVGRDATDVAFLTSYGPAELVTQSVRVDAS</sequence>
<dbReference type="STRING" id="1449350.OCH239_01440"/>
<comment type="caution">
    <text evidence="2">The sequence shown here is derived from an EMBL/GenBank/DDBJ whole genome shotgun (WGS) entry which is preliminary data.</text>
</comment>
<evidence type="ECO:0000259" key="1">
    <source>
        <dbReference type="SMART" id="SM00460"/>
    </source>
</evidence>
<dbReference type="eggNOG" id="COG1305">
    <property type="taxonomic scope" value="Bacteria"/>
</dbReference>
<gene>
    <name evidence="2" type="ORF">OCH239_01440</name>
</gene>
<name>X7EMY7_9RHOB</name>
<reference evidence="2 3" key="1">
    <citation type="submission" date="2014-01" db="EMBL/GenBank/DDBJ databases">
        <title>Roseivivax halodurans JCM 10272 Genome Sequencing.</title>
        <authorList>
            <person name="Lai Q."/>
            <person name="Li G."/>
            <person name="Shao Z."/>
        </authorList>
    </citation>
    <scope>NUCLEOTIDE SEQUENCE [LARGE SCALE GENOMIC DNA]</scope>
    <source>
        <strain evidence="2 3">JCM 10272</strain>
    </source>
</reference>
<organism evidence="2 3">
    <name type="scientific">Roseivivax halodurans JCM 10272</name>
    <dbReference type="NCBI Taxonomy" id="1449350"/>
    <lineage>
        <taxon>Bacteria</taxon>
        <taxon>Pseudomonadati</taxon>
        <taxon>Pseudomonadota</taxon>
        <taxon>Alphaproteobacteria</taxon>
        <taxon>Rhodobacterales</taxon>
        <taxon>Roseobacteraceae</taxon>
        <taxon>Roseivivax</taxon>
    </lineage>
</organism>
<dbReference type="PANTHER" id="PTHR33490">
    <property type="entry name" value="BLR5614 PROTEIN-RELATED"/>
    <property type="match status" value="1"/>
</dbReference>
<evidence type="ECO:0000313" key="3">
    <source>
        <dbReference type="Proteomes" id="UP000022447"/>
    </source>
</evidence>
<dbReference type="InterPro" id="IPR002931">
    <property type="entry name" value="Transglutaminase-like"/>
</dbReference>
<feature type="domain" description="Transglutaminase-like" evidence="1">
    <location>
        <begin position="157"/>
        <end position="217"/>
    </location>
</feature>
<dbReference type="PATRIC" id="fig|1449350.3.peg.293"/>
<proteinExistence type="predicted"/>
<dbReference type="AlphaFoldDB" id="X7EMY7"/>
<dbReference type="Gene3D" id="2.60.40.2250">
    <property type="match status" value="1"/>
</dbReference>
<accession>X7EMY7</accession>
<dbReference type="OrthoDB" id="5438043at2"/>
<keyword evidence="3" id="KW-1185">Reference proteome</keyword>